<dbReference type="EC" id="1.4.3.16" evidence="4 10"/>
<dbReference type="OrthoDB" id="9806724at2"/>
<dbReference type="PANTHER" id="PTHR42716:SF2">
    <property type="entry name" value="L-ASPARTATE OXIDASE, CHLOROPLASTIC"/>
    <property type="match status" value="1"/>
</dbReference>
<dbReference type="Gene3D" id="1.20.58.100">
    <property type="entry name" value="Fumarate reductase/succinate dehydrogenase flavoprotein-like, C-terminal domain"/>
    <property type="match status" value="1"/>
</dbReference>
<comment type="catalytic activity">
    <reaction evidence="9">
        <text>L-aspartate + O2 = iminosuccinate + H2O2</text>
        <dbReference type="Rhea" id="RHEA:25876"/>
        <dbReference type="ChEBI" id="CHEBI:15379"/>
        <dbReference type="ChEBI" id="CHEBI:16240"/>
        <dbReference type="ChEBI" id="CHEBI:29991"/>
        <dbReference type="ChEBI" id="CHEBI:77875"/>
        <dbReference type="EC" id="1.4.3.16"/>
    </reaction>
    <physiologicalReaction direction="left-to-right" evidence="9">
        <dbReference type="Rhea" id="RHEA:25877"/>
    </physiologicalReaction>
</comment>
<dbReference type="PRINTS" id="PR00368">
    <property type="entry name" value="FADPNR"/>
</dbReference>
<dbReference type="PROSITE" id="PS51257">
    <property type="entry name" value="PROKAR_LIPOPROTEIN"/>
    <property type="match status" value="1"/>
</dbReference>
<keyword evidence="8 11" id="KW-0560">Oxidoreductase</keyword>
<dbReference type="NCBIfam" id="TIGR00551">
    <property type="entry name" value="nadB"/>
    <property type="match status" value="1"/>
</dbReference>
<dbReference type="Gene3D" id="3.50.50.60">
    <property type="entry name" value="FAD/NAD(P)-binding domain"/>
    <property type="match status" value="1"/>
</dbReference>
<comment type="cofactor">
    <cofactor evidence="1 11">
        <name>FAD</name>
        <dbReference type="ChEBI" id="CHEBI:57692"/>
    </cofactor>
</comment>
<dbReference type="InterPro" id="IPR003953">
    <property type="entry name" value="FAD-dep_OxRdtase_2_FAD-bd"/>
</dbReference>
<organism evidence="13 14">
    <name type="scientific">Desulfovibrio legallii</name>
    <dbReference type="NCBI Taxonomy" id="571438"/>
    <lineage>
        <taxon>Bacteria</taxon>
        <taxon>Pseudomonadati</taxon>
        <taxon>Thermodesulfobacteriota</taxon>
        <taxon>Desulfovibrionia</taxon>
        <taxon>Desulfovibrionales</taxon>
        <taxon>Desulfovibrionaceae</taxon>
        <taxon>Desulfovibrio</taxon>
    </lineage>
</organism>
<evidence type="ECO:0000259" key="12">
    <source>
        <dbReference type="Pfam" id="PF00890"/>
    </source>
</evidence>
<dbReference type="RefSeq" id="WP_092152811.1">
    <property type="nucleotide sequence ID" value="NZ_FNBX01000003.1"/>
</dbReference>
<evidence type="ECO:0000256" key="9">
    <source>
        <dbReference type="ARBA" id="ARBA00048305"/>
    </source>
</evidence>
<comment type="function">
    <text evidence="11">Catalyzes the oxidation of L-aspartate to iminoaspartate.</text>
</comment>
<dbReference type="SUPFAM" id="SSF46977">
    <property type="entry name" value="Succinate dehydrogenase/fumarate reductase flavoprotein C-terminal domain"/>
    <property type="match status" value="1"/>
</dbReference>
<dbReference type="Proteomes" id="UP000199355">
    <property type="component" value="Unassembled WGS sequence"/>
</dbReference>
<dbReference type="InterPro" id="IPR037099">
    <property type="entry name" value="Fum_R/Succ_DH_flav-like_C_sf"/>
</dbReference>
<dbReference type="GO" id="GO:0005737">
    <property type="term" value="C:cytoplasm"/>
    <property type="evidence" value="ECO:0007669"/>
    <property type="project" value="UniProtKB-SubCell"/>
</dbReference>
<evidence type="ECO:0000256" key="6">
    <source>
        <dbReference type="ARBA" id="ARBA00022642"/>
    </source>
</evidence>
<dbReference type="InterPro" id="IPR005288">
    <property type="entry name" value="NadB"/>
</dbReference>
<dbReference type="FunFam" id="3.90.700.10:FF:000002">
    <property type="entry name" value="L-aspartate oxidase"/>
    <property type="match status" value="1"/>
</dbReference>
<dbReference type="Gene3D" id="3.90.700.10">
    <property type="entry name" value="Succinate dehydrogenase/fumarate reductase flavoprotein, catalytic domain"/>
    <property type="match status" value="1"/>
</dbReference>
<evidence type="ECO:0000313" key="14">
    <source>
        <dbReference type="Proteomes" id="UP000199355"/>
    </source>
</evidence>
<dbReference type="AlphaFoldDB" id="A0A1G7JL40"/>
<keyword evidence="6 11" id="KW-0662">Pyridine nucleotide biosynthesis</keyword>
<evidence type="ECO:0000256" key="1">
    <source>
        <dbReference type="ARBA" id="ARBA00001974"/>
    </source>
</evidence>
<dbReference type="InterPro" id="IPR027477">
    <property type="entry name" value="Succ_DH/fumarate_Rdtase_cat_sf"/>
</dbReference>
<evidence type="ECO:0000256" key="4">
    <source>
        <dbReference type="ARBA" id="ARBA00012173"/>
    </source>
</evidence>
<dbReference type="EMBL" id="FNBX01000003">
    <property type="protein sequence ID" value="SDF25504.1"/>
    <property type="molecule type" value="Genomic_DNA"/>
</dbReference>
<dbReference type="SUPFAM" id="SSF51905">
    <property type="entry name" value="FAD/NAD(P)-binding domain"/>
    <property type="match status" value="1"/>
</dbReference>
<comment type="subcellular location">
    <subcellularLocation>
        <location evidence="11">Cytoplasm</location>
    </subcellularLocation>
</comment>
<name>A0A1G7JL40_9BACT</name>
<proteinExistence type="inferred from homology"/>
<evidence type="ECO:0000256" key="8">
    <source>
        <dbReference type="ARBA" id="ARBA00023002"/>
    </source>
</evidence>
<dbReference type="UniPathway" id="UPA00253">
    <property type="reaction ID" value="UER00326"/>
</dbReference>
<reference evidence="14" key="1">
    <citation type="submission" date="2016-10" db="EMBL/GenBank/DDBJ databases">
        <authorList>
            <person name="Varghese N."/>
            <person name="Submissions S."/>
        </authorList>
    </citation>
    <scope>NUCLEOTIDE SEQUENCE [LARGE SCALE GENOMIC DNA]</scope>
    <source>
        <strain evidence="14">KHC7</strain>
    </source>
</reference>
<evidence type="ECO:0000313" key="13">
    <source>
        <dbReference type="EMBL" id="SDF25504.1"/>
    </source>
</evidence>
<dbReference type="InterPro" id="IPR036188">
    <property type="entry name" value="FAD/NAD-bd_sf"/>
</dbReference>
<dbReference type="PANTHER" id="PTHR42716">
    <property type="entry name" value="L-ASPARTATE OXIDASE"/>
    <property type="match status" value="1"/>
</dbReference>
<evidence type="ECO:0000256" key="11">
    <source>
        <dbReference type="RuleBase" id="RU362049"/>
    </source>
</evidence>
<protein>
    <recommendedName>
        <fullName evidence="4 10">L-aspartate oxidase</fullName>
        <ecNumber evidence="4 10">1.4.3.16</ecNumber>
    </recommendedName>
</protein>
<gene>
    <name evidence="13" type="ORF">SAMN05192586_10348</name>
</gene>
<dbReference type="GO" id="GO:0008734">
    <property type="term" value="F:L-aspartate oxidase activity"/>
    <property type="evidence" value="ECO:0007669"/>
    <property type="project" value="UniProtKB-UniRule"/>
</dbReference>
<dbReference type="GO" id="GO:0009435">
    <property type="term" value="P:NAD+ biosynthetic process"/>
    <property type="evidence" value="ECO:0007669"/>
    <property type="project" value="UniProtKB-UniPathway"/>
</dbReference>
<dbReference type="SUPFAM" id="SSF56425">
    <property type="entry name" value="Succinate dehydrogenase/fumarate reductase flavoprotein, catalytic domain"/>
    <property type="match status" value="1"/>
</dbReference>
<feature type="domain" description="FAD-dependent oxidoreductase 2 FAD-binding" evidence="12">
    <location>
        <begin position="11"/>
        <end position="402"/>
    </location>
</feature>
<accession>A0A1G7JL40</accession>
<keyword evidence="5 11" id="KW-0285">Flavoprotein</keyword>
<evidence type="ECO:0000256" key="2">
    <source>
        <dbReference type="ARBA" id="ARBA00004950"/>
    </source>
</evidence>
<evidence type="ECO:0000256" key="5">
    <source>
        <dbReference type="ARBA" id="ARBA00022630"/>
    </source>
</evidence>
<dbReference type="Pfam" id="PF00890">
    <property type="entry name" value="FAD_binding_2"/>
    <property type="match status" value="1"/>
</dbReference>
<dbReference type="STRING" id="571438.SAMN05192586_10348"/>
<evidence type="ECO:0000256" key="10">
    <source>
        <dbReference type="NCBIfam" id="TIGR00551"/>
    </source>
</evidence>
<sequence>MSTPTRRHVPVLIIGSGIAGCTAALTLADAGHDVLLINAGDELADGNSELAQGGIIYHAAPSAESPDDARVLEKDILVAGHHYNYRKAVRYLCRQGPLCVESMLMERAGVEFDRNPDGSFNLTREGGHAAPRILHRADYSGKAIMDGLTAQVRKHPRITRLHRRAAIDLLTSHHQARSSQYRYEVANRCLGAYVLNEESGEPETILADWTVLATGGVGQIFLHSTNAPGCVGTGVSMAFRAGVALANLEFMQFHPTALYEERSNRRSLITEAMRGEGARLLDQKGRAFMGDYDSRGDLAPRDVVAQAMMEEMLHSGAPCLFLDVSRVRQDLPTRFPTVFENCRRAGIDIRKEPIPVVPAAHYFCGGVLTDVRGRTSMRGLYAVGECACTGLHGANRLASTSLLEALVWGMSCGQDLAHRLRTESGLPPTLAKAIPAWQHEGNERHDDPALVAQDWTNIRNTMWNYVGISRTEARLRRAFEDMRDLVRHIHDFYKRTHISRRLVDLFHGSQTAYVITQAAMRNRTSLGCHHRVD</sequence>
<keyword evidence="14" id="KW-1185">Reference proteome</keyword>
<evidence type="ECO:0000256" key="3">
    <source>
        <dbReference type="ARBA" id="ARBA00008562"/>
    </source>
</evidence>
<keyword evidence="7 11" id="KW-0274">FAD</keyword>
<comment type="pathway">
    <text evidence="2 11">Cofactor biosynthesis; NAD(+) biosynthesis; iminoaspartate from L-aspartate (oxidase route): step 1/1.</text>
</comment>
<evidence type="ECO:0000256" key="7">
    <source>
        <dbReference type="ARBA" id="ARBA00022827"/>
    </source>
</evidence>
<comment type="similarity">
    <text evidence="3 11">Belongs to the FAD-dependent oxidoreductase 2 family. NadB subfamily.</text>
</comment>